<keyword evidence="9" id="KW-0325">Glycoprotein</keyword>
<dbReference type="InterPro" id="IPR013783">
    <property type="entry name" value="Ig-like_fold"/>
</dbReference>
<keyword evidence="8" id="KW-0675">Receptor</keyword>
<dbReference type="GO" id="GO:0009897">
    <property type="term" value="C:external side of plasma membrane"/>
    <property type="evidence" value="ECO:0007669"/>
    <property type="project" value="TreeGrafter"/>
</dbReference>
<dbReference type="GO" id="GO:0006955">
    <property type="term" value="P:immune response"/>
    <property type="evidence" value="ECO:0007669"/>
    <property type="project" value="TreeGrafter"/>
</dbReference>
<sequence length="281" mass="31259">MVNLLHPQTALFSVEVPQSSFIVRVGSTVALECHFPLSGTLRVEELIVIWLHSAPSQPDQRDVIAFERGKIDLSVQDASYKGRAILLNEALYKGQAVLQITNVKLSDSGIYSCIIGYGGADYKHIQLTVGASYERIHTQTEVVTGVKELILTCGAKGFPLPDVFWQCNKVNISLPSNTSHTVTEDGLYNITSTIRSDLRLGKDCSCLFWNKDLQETTSAKLFTEAKQDPLVTENHIFVAAVAVCVLLIVVVCALILILRKYKSRRYQRRSEYRNSRSGPNI</sequence>
<dbReference type="InterPro" id="IPR013106">
    <property type="entry name" value="Ig_V-set"/>
</dbReference>
<feature type="transmembrane region" description="Helical" evidence="11">
    <location>
        <begin position="236"/>
        <end position="258"/>
    </location>
</feature>
<dbReference type="InterPro" id="IPR007110">
    <property type="entry name" value="Ig-like_dom"/>
</dbReference>
<keyword evidence="4" id="KW-0732">Signal</keyword>
<dbReference type="SUPFAM" id="SSF48726">
    <property type="entry name" value="Immunoglobulin"/>
    <property type="match status" value="2"/>
</dbReference>
<dbReference type="PANTHER" id="PTHR25466">
    <property type="entry name" value="T-LYMPHOCYTE ACTIVATION ANTIGEN"/>
    <property type="match status" value="1"/>
</dbReference>
<dbReference type="Pfam" id="PF07686">
    <property type="entry name" value="V-set"/>
    <property type="match status" value="1"/>
</dbReference>
<dbReference type="AlphaFoldDB" id="A0AAV7WZB4"/>
<keyword evidence="10" id="KW-0393">Immunoglobulin domain</keyword>
<name>A0AAV7WZB4_PLEWA</name>
<dbReference type="InterPro" id="IPR036179">
    <property type="entry name" value="Ig-like_dom_sf"/>
</dbReference>
<evidence type="ECO:0000256" key="4">
    <source>
        <dbReference type="ARBA" id="ARBA00022729"/>
    </source>
</evidence>
<dbReference type="GO" id="GO:0071222">
    <property type="term" value="P:cellular response to lipopolysaccharide"/>
    <property type="evidence" value="ECO:0007669"/>
    <property type="project" value="TreeGrafter"/>
</dbReference>
<evidence type="ECO:0000256" key="7">
    <source>
        <dbReference type="ARBA" id="ARBA00023157"/>
    </source>
</evidence>
<dbReference type="GO" id="GO:0007166">
    <property type="term" value="P:cell surface receptor signaling pathway"/>
    <property type="evidence" value="ECO:0007669"/>
    <property type="project" value="TreeGrafter"/>
</dbReference>
<dbReference type="SMART" id="SM00409">
    <property type="entry name" value="IG"/>
    <property type="match status" value="1"/>
</dbReference>
<evidence type="ECO:0000256" key="9">
    <source>
        <dbReference type="ARBA" id="ARBA00023180"/>
    </source>
</evidence>
<evidence type="ECO:0000256" key="2">
    <source>
        <dbReference type="ARBA" id="ARBA00022475"/>
    </source>
</evidence>
<keyword evidence="14" id="KW-1185">Reference proteome</keyword>
<evidence type="ECO:0000256" key="11">
    <source>
        <dbReference type="SAM" id="Phobius"/>
    </source>
</evidence>
<evidence type="ECO:0000256" key="10">
    <source>
        <dbReference type="ARBA" id="ARBA00023319"/>
    </source>
</evidence>
<dbReference type="InterPro" id="IPR013162">
    <property type="entry name" value="CD80_C2-set"/>
</dbReference>
<keyword evidence="3 11" id="KW-0812">Transmembrane</keyword>
<evidence type="ECO:0000259" key="12">
    <source>
        <dbReference type="PROSITE" id="PS50835"/>
    </source>
</evidence>
<accession>A0AAV7WZB4</accession>
<evidence type="ECO:0000256" key="1">
    <source>
        <dbReference type="ARBA" id="ARBA00004251"/>
    </source>
</evidence>
<evidence type="ECO:0000256" key="3">
    <source>
        <dbReference type="ARBA" id="ARBA00022692"/>
    </source>
</evidence>
<dbReference type="PROSITE" id="PS50835">
    <property type="entry name" value="IG_LIKE"/>
    <property type="match status" value="1"/>
</dbReference>
<feature type="domain" description="Ig-like" evidence="12">
    <location>
        <begin position="7"/>
        <end position="130"/>
    </location>
</feature>
<dbReference type="Pfam" id="PF08205">
    <property type="entry name" value="C2-set_2"/>
    <property type="match status" value="1"/>
</dbReference>
<keyword evidence="5 11" id="KW-1133">Transmembrane helix</keyword>
<gene>
    <name evidence="13" type="ORF">NDU88_005643</name>
</gene>
<keyword evidence="2" id="KW-1003">Cell membrane</keyword>
<dbReference type="GO" id="GO:0042130">
    <property type="term" value="P:negative regulation of T cell proliferation"/>
    <property type="evidence" value="ECO:0007669"/>
    <property type="project" value="TreeGrafter"/>
</dbReference>
<reference evidence="13" key="1">
    <citation type="journal article" date="2022" name="bioRxiv">
        <title>Sequencing and chromosome-scale assembly of the giantPleurodeles waltlgenome.</title>
        <authorList>
            <person name="Brown T."/>
            <person name="Elewa A."/>
            <person name="Iarovenko S."/>
            <person name="Subramanian E."/>
            <person name="Araus A.J."/>
            <person name="Petzold A."/>
            <person name="Susuki M."/>
            <person name="Suzuki K.-i.T."/>
            <person name="Hayashi T."/>
            <person name="Toyoda A."/>
            <person name="Oliveira C."/>
            <person name="Osipova E."/>
            <person name="Leigh N.D."/>
            <person name="Simon A."/>
            <person name="Yun M.H."/>
        </authorList>
    </citation>
    <scope>NUCLEOTIDE SEQUENCE</scope>
    <source>
        <strain evidence="13">20211129_DDA</strain>
        <tissue evidence="13">Liver</tissue>
    </source>
</reference>
<evidence type="ECO:0000313" key="14">
    <source>
        <dbReference type="Proteomes" id="UP001066276"/>
    </source>
</evidence>
<dbReference type="GO" id="GO:0042102">
    <property type="term" value="P:positive regulation of T cell proliferation"/>
    <property type="evidence" value="ECO:0007669"/>
    <property type="project" value="TreeGrafter"/>
</dbReference>
<proteinExistence type="predicted"/>
<dbReference type="SMART" id="SM00406">
    <property type="entry name" value="IGv"/>
    <property type="match status" value="1"/>
</dbReference>
<comment type="caution">
    <text evidence="13">The sequence shown here is derived from an EMBL/GenBank/DDBJ whole genome shotgun (WGS) entry which is preliminary data.</text>
</comment>
<evidence type="ECO:0000256" key="5">
    <source>
        <dbReference type="ARBA" id="ARBA00022989"/>
    </source>
</evidence>
<dbReference type="InterPro" id="IPR051713">
    <property type="entry name" value="T-cell_Activation_Regulation"/>
</dbReference>
<protein>
    <recommendedName>
        <fullName evidence="12">Ig-like domain-containing protein</fullName>
    </recommendedName>
</protein>
<dbReference type="Gene3D" id="2.60.40.10">
    <property type="entry name" value="Immunoglobulins"/>
    <property type="match status" value="2"/>
</dbReference>
<keyword evidence="6 11" id="KW-0472">Membrane</keyword>
<dbReference type="InterPro" id="IPR003599">
    <property type="entry name" value="Ig_sub"/>
</dbReference>
<comment type="subcellular location">
    <subcellularLocation>
        <location evidence="1">Cell membrane</location>
        <topology evidence="1">Single-pass type I membrane protein</topology>
    </subcellularLocation>
</comment>
<dbReference type="GO" id="GO:0031295">
    <property type="term" value="P:T cell costimulation"/>
    <property type="evidence" value="ECO:0007669"/>
    <property type="project" value="TreeGrafter"/>
</dbReference>
<evidence type="ECO:0000313" key="13">
    <source>
        <dbReference type="EMBL" id="KAJ1218057.1"/>
    </source>
</evidence>
<organism evidence="13 14">
    <name type="scientific">Pleurodeles waltl</name>
    <name type="common">Iberian ribbed newt</name>
    <dbReference type="NCBI Taxonomy" id="8319"/>
    <lineage>
        <taxon>Eukaryota</taxon>
        <taxon>Metazoa</taxon>
        <taxon>Chordata</taxon>
        <taxon>Craniata</taxon>
        <taxon>Vertebrata</taxon>
        <taxon>Euteleostomi</taxon>
        <taxon>Amphibia</taxon>
        <taxon>Batrachia</taxon>
        <taxon>Caudata</taxon>
        <taxon>Salamandroidea</taxon>
        <taxon>Salamandridae</taxon>
        <taxon>Pleurodelinae</taxon>
        <taxon>Pleurodeles</taxon>
    </lineage>
</organism>
<dbReference type="PANTHER" id="PTHR25466:SF3">
    <property type="entry name" value="PROGRAMMED CELL DEATH 1 LIGAND 1"/>
    <property type="match status" value="1"/>
</dbReference>
<evidence type="ECO:0000256" key="8">
    <source>
        <dbReference type="ARBA" id="ARBA00023170"/>
    </source>
</evidence>
<dbReference type="Proteomes" id="UP001066276">
    <property type="component" value="Chromosome 1_1"/>
</dbReference>
<keyword evidence="7" id="KW-1015">Disulfide bond</keyword>
<dbReference type="EMBL" id="JANPWB010000001">
    <property type="protein sequence ID" value="KAJ1218057.1"/>
    <property type="molecule type" value="Genomic_DNA"/>
</dbReference>
<evidence type="ECO:0000256" key="6">
    <source>
        <dbReference type="ARBA" id="ARBA00023136"/>
    </source>
</evidence>